<gene>
    <name evidence="2" type="ORF">METZ01_LOCUS170409</name>
</gene>
<accession>A0A382BUT3</accession>
<proteinExistence type="predicted"/>
<evidence type="ECO:0000256" key="1">
    <source>
        <dbReference type="SAM" id="MobiDB-lite"/>
    </source>
</evidence>
<protein>
    <submittedName>
        <fullName evidence="2">Uncharacterized protein</fullName>
    </submittedName>
</protein>
<feature type="compositionally biased region" description="Basic and acidic residues" evidence="1">
    <location>
        <begin position="176"/>
        <end position="187"/>
    </location>
</feature>
<organism evidence="2">
    <name type="scientific">marine metagenome</name>
    <dbReference type="NCBI Taxonomy" id="408172"/>
    <lineage>
        <taxon>unclassified sequences</taxon>
        <taxon>metagenomes</taxon>
        <taxon>ecological metagenomes</taxon>
    </lineage>
</organism>
<name>A0A382BUT3_9ZZZZ</name>
<sequence length="187" mass="21412">MEYTTEDMEEINSLIEEIDMLCKDDSISPLREDQMCEFLLLKGAVREGKIEELRIQAEASKIPSKGLSPAQRRKMAIRMRIQAKKPGFIMKRLRAMKRAATKAVIAVRARKAAIKMVVKKFFPKLRTKKKSELSYSERGKISQIVKKKSKIIDRFAKKLLITTRKKDVARRKAMAGRKDKAGVKGES</sequence>
<dbReference type="AlphaFoldDB" id="A0A382BUT3"/>
<dbReference type="EMBL" id="UINC01031463">
    <property type="protein sequence ID" value="SVB17555.1"/>
    <property type="molecule type" value="Genomic_DNA"/>
</dbReference>
<evidence type="ECO:0000313" key="2">
    <source>
        <dbReference type="EMBL" id="SVB17555.1"/>
    </source>
</evidence>
<reference evidence="2" key="1">
    <citation type="submission" date="2018-05" db="EMBL/GenBank/DDBJ databases">
        <authorList>
            <person name="Lanie J.A."/>
            <person name="Ng W.-L."/>
            <person name="Kazmierczak K.M."/>
            <person name="Andrzejewski T.M."/>
            <person name="Davidsen T.M."/>
            <person name="Wayne K.J."/>
            <person name="Tettelin H."/>
            <person name="Glass J.I."/>
            <person name="Rusch D."/>
            <person name="Podicherti R."/>
            <person name="Tsui H.-C.T."/>
            <person name="Winkler M.E."/>
        </authorList>
    </citation>
    <scope>NUCLEOTIDE SEQUENCE</scope>
</reference>
<feature type="region of interest" description="Disordered" evidence="1">
    <location>
        <begin position="167"/>
        <end position="187"/>
    </location>
</feature>